<dbReference type="AlphaFoldDB" id="A0A418X5A5"/>
<dbReference type="EMBL" id="QYUN01000002">
    <property type="protein sequence ID" value="RJG07561.1"/>
    <property type="molecule type" value="Genomic_DNA"/>
</dbReference>
<evidence type="ECO:0000313" key="1">
    <source>
        <dbReference type="EMBL" id="RJG07561.1"/>
    </source>
</evidence>
<name>A0A418X5A5_9BURK</name>
<organism evidence="1 2">
    <name type="scientific">Noviherbaspirillum cavernae</name>
    <dbReference type="NCBI Taxonomy" id="2320862"/>
    <lineage>
        <taxon>Bacteria</taxon>
        <taxon>Pseudomonadati</taxon>
        <taxon>Pseudomonadota</taxon>
        <taxon>Betaproteobacteria</taxon>
        <taxon>Burkholderiales</taxon>
        <taxon>Oxalobacteraceae</taxon>
        <taxon>Noviherbaspirillum</taxon>
    </lineage>
</organism>
<reference evidence="1 2" key="1">
    <citation type="submission" date="2018-09" db="EMBL/GenBank/DDBJ databases">
        <authorList>
            <person name="Zhu H."/>
        </authorList>
    </citation>
    <scope>NUCLEOTIDE SEQUENCE [LARGE SCALE GENOMIC DNA]</scope>
    <source>
        <strain evidence="1 2">K2R10-39</strain>
    </source>
</reference>
<protein>
    <submittedName>
        <fullName evidence="1">Uncharacterized protein</fullName>
    </submittedName>
</protein>
<comment type="caution">
    <text evidence="1">The sequence shown here is derived from an EMBL/GenBank/DDBJ whole genome shotgun (WGS) entry which is preliminary data.</text>
</comment>
<dbReference type="RefSeq" id="WP_119741131.1">
    <property type="nucleotide sequence ID" value="NZ_QYUN01000002.1"/>
</dbReference>
<evidence type="ECO:0000313" key="2">
    <source>
        <dbReference type="Proteomes" id="UP000285190"/>
    </source>
</evidence>
<sequence>MRSTKASAAVSRLNARDTAYRYSMGMTASGFFYLLRAEGNAAPEKISADLTLEEFVRFADQTGPQKKVRVSKLDVAFERQLGKKHDGQT</sequence>
<dbReference type="OrthoDB" id="8538070at2"/>
<dbReference type="Proteomes" id="UP000285190">
    <property type="component" value="Unassembled WGS sequence"/>
</dbReference>
<keyword evidence="2" id="KW-1185">Reference proteome</keyword>
<proteinExistence type="predicted"/>
<gene>
    <name evidence="1" type="ORF">D3870_17585</name>
</gene>
<accession>A0A418X5A5</accession>